<dbReference type="RefSeq" id="WP_309308674.1">
    <property type="nucleotide sequence ID" value="NZ_CP133594.1"/>
</dbReference>
<dbReference type="InterPro" id="IPR001845">
    <property type="entry name" value="HTH_ArsR_DNA-bd_dom"/>
</dbReference>
<feature type="domain" description="Methanogenesis regulatory protein FilR1 middle" evidence="2">
    <location>
        <begin position="126"/>
        <end position="253"/>
    </location>
</feature>
<dbReference type="InterPro" id="IPR036390">
    <property type="entry name" value="WH_DNA-bd_sf"/>
</dbReference>
<evidence type="ECO:0000313" key="3">
    <source>
        <dbReference type="EMBL" id="WMW22602.1"/>
    </source>
</evidence>
<dbReference type="InterPro" id="IPR011991">
    <property type="entry name" value="ArsR-like_HTH"/>
</dbReference>
<gene>
    <name evidence="3" type="ORF">RE476_01945</name>
</gene>
<dbReference type="Pfam" id="PF01022">
    <property type="entry name" value="HTH_5"/>
    <property type="match status" value="1"/>
</dbReference>
<dbReference type="GO" id="GO:0003700">
    <property type="term" value="F:DNA-binding transcription factor activity"/>
    <property type="evidence" value="ECO:0007669"/>
    <property type="project" value="InterPro"/>
</dbReference>
<evidence type="ECO:0000259" key="1">
    <source>
        <dbReference type="Pfam" id="PF01022"/>
    </source>
</evidence>
<dbReference type="AlphaFoldDB" id="A0AA51UG22"/>
<name>A0AA51UG22_9EURY</name>
<dbReference type="GeneID" id="84228864"/>
<sequence>MKDSLIDAIFLSEKRKKLLLLLMEGPKDIEEIKEALDVTSSAMLPQIKKLRKLNLIVCNERVYSLTEAARILVEKMEPLLGTIDVFEENYDYWMSRHISSIPEEFRSRLWNLGKCELKRPDMIYLFEPPEEFNESLAKSKNIRTLASFFHPQCPHNYAQLAKKGVDVTLILTKAVFDRMKKDGSKYLQKILESEGSELFFMKEEIPIGSITVTDDIFMITLFNKDLVLDHLKLISYGPQARQWGLDIIDHFKELAIPVDKEKMLREIGDQE</sequence>
<dbReference type="CDD" id="cd00090">
    <property type="entry name" value="HTH_ARSR"/>
    <property type="match status" value="1"/>
</dbReference>
<dbReference type="Gene3D" id="1.10.10.10">
    <property type="entry name" value="Winged helix-like DNA-binding domain superfamily/Winged helix DNA-binding domain"/>
    <property type="match status" value="1"/>
</dbReference>
<dbReference type="SUPFAM" id="SSF46785">
    <property type="entry name" value="Winged helix' DNA-binding domain"/>
    <property type="match status" value="1"/>
</dbReference>
<dbReference type="PIRSF" id="PIRSF006692">
    <property type="entry name" value="TF_HTH_AF0396_prd"/>
    <property type="match status" value="1"/>
</dbReference>
<keyword evidence="4" id="KW-1185">Reference proteome</keyword>
<dbReference type="InterPro" id="IPR036388">
    <property type="entry name" value="WH-like_DNA-bd_sf"/>
</dbReference>
<proteinExistence type="predicted"/>
<protein>
    <submittedName>
        <fullName evidence="3">Winged helix-turn-helix domain-containing protein</fullName>
    </submittedName>
</protein>
<dbReference type="Proteomes" id="UP001183006">
    <property type="component" value="Chromosome"/>
</dbReference>
<feature type="domain" description="HTH arsR-type" evidence="1">
    <location>
        <begin position="13"/>
        <end position="56"/>
    </location>
</feature>
<reference evidence="3" key="1">
    <citation type="submission" date="2023-08" db="EMBL/GenBank/DDBJ databases">
        <title>Methanolobus mangrovi sp. nov. and Methanolobus sediminis sp. nov, two novel methylotrophic methanogens isolated from mangrove sediments in China.</title>
        <authorList>
            <person name="Zhou J."/>
        </authorList>
    </citation>
    <scope>NUCLEOTIDE SEQUENCE</scope>
    <source>
        <strain evidence="3">FTZ2</strain>
    </source>
</reference>
<dbReference type="InterPro" id="IPR013561">
    <property type="entry name" value="FilR1_middle_dom"/>
</dbReference>
<dbReference type="InterPro" id="IPR016490">
    <property type="entry name" value="Tscrpt_reg_HTH_AF0396-typ3"/>
</dbReference>
<dbReference type="EMBL" id="CP133594">
    <property type="protein sequence ID" value="WMW22602.1"/>
    <property type="molecule type" value="Genomic_DNA"/>
</dbReference>
<evidence type="ECO:0000259" key="2">
    <source>
        <dbReference type="Pfam" id="PF08350"/>
    </source>
</evidence>
<dbReference type="Pfam" id="PF08350">
    <property type="entry name" value="FilR1_middle"/>
    <property type="match status" value="1"/>
</dbReference>
<organism evidence="3 4">
    <name type="scientific">Methanolobus mangrovi</name>
    <dbReference type="NCBI Taxonomy" id="3072977"/>
    <lineage>
        <taxon>Archaea</taxon>
        <taxon>Methanobacteriati</taxon>
        <taxon>Methanobacteriota</taxon>
        <taxon>Stenosarchaea group</taxon>
        <taxon>Methanomicrobia</taxon>
        <taxon>Methanosarcinales</taxon>
        <taxon>Methanosarcinaceae</taxon>
        <taxon>Methanolobus</taxon>
    </lineage>
</organism>
<accession>A0AA51UG22</accession>
<evidence type="ECO:0000313" key="4">
    <source>
        <dbReference type="Proteomes" id="UP001183006"/>
    </source>
</evidence>
<dbReference type="KEGG" id="mmav:RE476_01945"/>